<dbReference type="InterPro" id="IPR035967">
    <property type="entry name" value="SWAP/Surp_sf"/>
</dbReference>
<evidence type="ECO:0000259" key="3">
    <source>
        <dbReference type="PROSITE" id="PS50128"/>
    </source>
</evidence>
<dbReference type="Gene3D" id="1.10.10.790">
    <property type="entry name" value="Surp module"/>
    <property type="match status" value="1"/>
</dbReference>
<dbReference type="Pfam" id="PF01805">
    <property type="entry name" value="Surp"/>
    <property type="match status" value="1"/>
</dbReference>
<feature type="coiled-coil region" evidence="1">
    <location>
        <begin position="141"/>
        <end position="168"/>
    </location>
</feature>
<feature type="compositionally biased region" description="Basic and acidic residues" evidence="2">
    <location>
        <begin position="542"/>
        <end position="551"/>
    </location>
</feature>
<evidence type="ECO:0000313" key="6">
    <source>
        <dbReference type="EMBL" id="CAH0104933.1"/>
    </source>
</evidence>
<evidence type="ECO:0000313" key="7">
    <source>
        <dbReference type="Proteomes" id="UP000789390"/>
    </source>
</evidence>
<dbReference type="InterPro" id="IPR000467">
    <property type="entry name" value="G_patch_dom"/>
</dbReference>
<feature type="region of interest" description="Disordered" evidence="2">
    <location>
        <begin position="724"/>
        <end position="744"/>
    </location>
</feature>
<feature type="compositionally biased region" description="Basic and acidic residues" evidence="2">
    <location>
        <begin position="726"/>
        <end position="738"/>
    </location>
</feature>
<dbReference type="OrthoDB" id="21470at2759"/>
<dbReference type="PANTHER" id="PTHR12323">
    <property type="entry name" value="SR-RELATED CTD ASSOCIATED FACTOR 6"/>
    <property type="match status" value="1"/>
</dbReference>
<dbReference type="SMART" id="SM00648">
    <property type="entry name" value="SWAP"/>
    <property type="match status" value="1"/>
</dbReference>
<dbReference type="InterPro" id="IPR008942">
    <property type="entry name" value="ENTH_VHS"/>
</dbReference>
<feature type="compositionally biased region" description="Basic residues" evidence="2">
    <location>
        <begin position="579"/>
        <end position="597"/>
    </location>
</feature>
<dbReference type="GO" id="GO:0003723">
    <property type="term" value="F:RNA binding"/>
    <property type="evidence" value="ECO:0007669"/>
    <property type="project" value="InterPro"/>
</dbReference>
<dbReference type="SMART" id="SM00443">
    <property type="entry name" value="G_patch"/>
    <property type="match status" value="1"/>
</dbReference>
<dbReference type="AlphaFoldDB" id="A0A8J2RKM2"/>
<feature type="domain" description="SURP motif" evidence="3">
    <location>
        <begin position="15"/>
        <end position="57"/>
    </location>
</feature>
<dbReference type="Pfam" id="PF25127">
    <property type="entry name" value="DUF7819"/>
    <property type="match status" value="1"/>
</dbReference>
<dbReference type="EMBL" id="CAKKLH010000159">
    <property type="protein sequence ID" value="CAH0104933.1"/>
    <property type="molecule type" value="Genomic_DNA"/>
</dbReference>
<dbReference type="Gene3D" id="1.25.40.90">
    <property type="match status" value="1"/>
</dbReference>
<reference evidence="6" key="1">
    <citation type="submission" date="2021-11" db="EMBL/GenBank/DDBJ databases">
        <authorList>
            <person name="Schell T."/>
        </authorList>
    </citation>
    <scope>NUCLEOTIDE SEQUENCE</scope>
    <source>
        <strain evidence="6">M5</strain>
    </source>
</reference>
<dbReference type="PROSITE" id="PS50128">
    <property type="entry name" value="SURP"/>
    <property type="match status" value="1"/>
</dbReference>
<name>A0A8J2RKM2_9CRUS</name>
<evidence type="ECO:0000256" key="1">
    <source>
        <dbReference type="SAM" id="Coils"/>
    </source>
</evidence>
<dbReference type="Pfam" id="PF01585">
    <property type="entry name" value="G-patch"/>
    <property type="match status" value="1"/>
</dbReference>
<dbReference type="GO" id="GO:0006874">
    <property type="term" value="P:intracellular calcium ion homeostasis"/>
    <property type="evidence" value="ECO:0007669"/>
    <property type="project" value="TreeGrafter"/>
</dbReference>
<organism evidence="6 7">
    <name type="scientific">Daphnia galeata</name>
    <dbReference type="NCBI Taxonomy" id="27404"/>
    <lineage>
        <taxon>Eukaryota</taxon>
        <taxon>Metazoa</taxon>
        <taxon>Ecdysozoa</taxon>
        <taxon>Arthropoda</taxon>
        <taxon>Crustacea</taxon>
        <taxon>Branchiopoda</taxon>
        <taxon>Diplostraca</taxon>
        <taxon>Cladocera</taxon>
        <taxon>Anomopoda</taxon>
        <taxon>Daphniidae</taxon>
        <taxon>Daphnia</taxon>
    </lineage>
</organism>
<proteinExistence type="predicted"/>
<dbReference type="InterPro" id="IPR006569">
    <property type="entry name" value="CID_dom"/>
</dbReference>
<dbReference type="PANTHER" id="PTHR12323:SF0">
    <property type="entry name" value="CALCIUM HOMEOSTASIS ENDOPLASMIC RETICULUM PROTEIN"/>
    <property type="match status" value="1"/>
</dbReference>
<comment type="caution">
    <text evidence="6">The sequence shown here is derived from an EMBL/GenBank/DDBJ whole genome shotgun (WGS) entry which is preliminary data.</text>
</comment>
<dbReference type="SUPFAM" id="SSF109905">
    <property type="entry name" value="Surp module (SWAP domain)"/>
    <property type="match status" value="1"/>
</dbReference>
<evidence type="ECO:0000259" key="5">
    <source>
        <dbReference type="PROSITE" id="PS51391"/>
    </source>
</evidence>
<dbReference type="GO" id="GO:0048471">
    <property type="term" value="C:perinuclear region of cytoplasm"/>
    <property type="evidence" value="ECO:0007669"/>
    <property type="project" value="TreeGrafter"/>
</dbReference>
<keyword evidence="7" id="KW-1185">Reference proteome</keyword>
<accession>A0A8J2RKM2</accession>
<dbReference type="InterPro" id="IPR000061">
    <property type="entry name" value="Surp"/>
</dbReference>
<dbReference type="InterPro" id="IPR056721">
    <property type="entry name" value="DUF7819"/>
</dbReference>
<evidence type="ECO:0000259" key="4">
    <source>
        <dbReference type="PROSITE" id="PS50174"/>
    </source>
</evidence>
<dbReference type="GO" id="GO:0006396">
    <property type="term" value="P:RNA processing"/>
    <property type="evidence" value="ECO:0007669"/>
    <property type="project" value="InterPro"/>
</dbReference>
<dbReference type="PROSITE" id="PS50174">
    <property type="entry name" value="G_PATCH"/>
    <property type="match status" value="1"/>
</dbReference>
<sequence>MDLPRPPEDIELRNIIDKLAQFVARNGPEFEQMTKNKQRDNPKFGFLFGGELFNYYQYRVTTEQAVLKQKFVREQSQPMSYPINYGPPNAEHPNFNRNFNYGPSSAWPRPHQPPSMPNQMPFPGQNPIPPQTDLIALKGAKDVLVAQKTQLQEQIKQSESNLAAQHQVTVQQQKKQTEETVKLQHEKEVMEKALASGMNLAELELLLLPIMDSCTKESISQGKAWILHHVQQPHSSSDAIAQYLLFKTIQTSQFTHKLHLIYLVNDVLHHCLRKGPDTLLKTLEQVVVHMFSNTSLSASDEEQNAKLQKLVVLWQTKNNLFERGVLERLHAPLHIWNEYHNGLVAKYSAAVAAATSNIQHTYENYRGQHQAFVNHASHQIQQLEQQKLQIEEQIAAATAMQPYSAPHHAMPPDFLSRPPPVAALNAPQNYPCEGIEPKAPYFDLPSGLLVPLVKMEDSNYKSIDPKDIRLPAPLPPSERLIAAIDFFYSPLSHDRPRNADGWEQMALFDFYKNKAAAKKKKEEDVVQGLRELSPPRTPIESVEDHSPERSGKNGIKSPVRRRFRSESPEEEHREESRQARSRSRSPKNSSTRRRRSRSNSESPRRAVRSRSPTPSRSPSRSNSPVTMTGFAQKRSPTPPSEIASLSFAKGFTTKLDENNRGHQLLCKMGWGGAGLGANEQGIAEPIKGGEVRDRVDQFKGVGINIRDPFENFRKSKGQAFITRMRSRAEEREKEKGGPDEPPTP</sequence>
<feature type="domain" description="CID" evidence="5">
    <location>
        <begin position="195"/>
        <end position="337"/>
    </location>
</feature>
<protein>
    <recommendedName>
        <fullName evidence="8">Calcium homeostasis endoplasmic reticulum protein</fullName>
    </recommendedName>
</protein>
<feature type="compositionally biased region" description="Basic and acidic residues" evidence="2">
    <location>
        <begin position="564"/>
        <end position="578"/>
    </location>
</feature>
<feature type="coiled-coil region" evidence="1">
    <location>
        <begin position="373"/>
        <end position="400"/>
    </location>
</feature>
<keyword evidence="1" id="KW-0175">Coiled coil</keyword>
<evidence type="ECO:0008006" key="8">
    <source>
        <dbReference type="Google" id="ProtNLM"/>
    </source>
</evidence>
<feature type="compositionally biased region" description="Low complexity" evidence="2">
    <location>
        <begin position="609"/>
        <end position="624"/>
    </location>
</feature>
<gene>
    <name evidence="6" type="ORF">DGAL_LOCUS7863</name>
</gene>
<dbReference type="PROSITE" id="PS51391">
    <property type="entry name" value="CID"/>
    <property type="match status" value="1"/>
</dbReference>
<evidence type="ECO:0000256" key="2">
    <source>
        <dbReference type="SAM" id="MobiDB-lite"/>
    </source>
</evidence>
<dbReference type="SUPFAM" id="SSF48464">
    <property type="entry name" value="ENTH/VHS domain"/>
    <property type="match status" value="1"/>
</dbReference>
<dbReference type="Proteomes" id="UP000789390">
    <property type="component" value="Unassembled WGS sequence"/>
</dbReference>
<feature type="region of interest" description="Disordered" evidence="2">
    <location>
        <begin position="519"/>
        <end position="642"/>
    </location>
</feature>
<feature type="domain" description="G-patch" evidence="4">
    <location>
        <begin position="657"/>
        <end position="706"/>
    </location>
</feature>
<dbReference type="Pfam" id="PF04818">
    <property type="entry name" value="CID"/>
    <property type="match status" value="1"/>
</dbReference>